<dbReference type="OrthoDB" id="2996783at2759"/>
<dbReference type="InterPro" id="IPR013766">
    <property type="entry name" value="Thioredoxin_domain"/>
</dbReference>
<keyword evidence="1 6" id="KW-0575">Peroxidase</keyword>
<dbReference type="Pfam" id="PF10417">
    <property type="entry name" value="1-cysPrx_C"/>
    <property type="match status" value="1"/>
</dbReference>
<dbReference type="Proteomes" id="UP000053342">
    <property type="component" value="Unassembled WGS sequence"/>
</dbReference>
<comment type="function">
    <text evidence="6">Thiol-specific peroxidase that catalyzes the reduction of hydrogen peroxide and organic hydroperoxides to water and alcohols, respectively.</text>
</comment>
<organism evidence="9 10">
    <name type="scientific">Exophiala oligosperma</name>
    <dbReference type="NCBI Taxonomy" id="215243"/>
    <lineage>
        <taxon>Eukaryota</taxon>
        <taxon>Fungi</taxon>
        <taxon>Dikarya</taxon>
        <taxon>Ascomycota</taxon>
        <taxon>Pezizomycotina</taxon>
        <taxon>Eurotiomycetes</taxon>
        <taxon>Chaetothyriomycetidae</taxon>
        <taxon>Chaetothyriales</taxon>
        <taxon>Herpotrichiellaceae</taxon>
        <taxon>Exophiala</taxon>
    </lineage>
</organism>
<evidence type="ECO:0000256" key="5">
    <source>
        <dbReference type="ARBA" id="ARBA00025719"/>
    </source>
</evidence>
<dbReference type="GO" id="GO:0005739">
    <property type="term" value="C:mitochondrion"/>
    <property type="evidence" value="ECO:0007669"/>
    <property type="project" value="TreeGrafter"/>
</dbReference>
<dbReference type="GeneID" id="27357740"/>
<dbReference type="VEuPathDB" id="FungiDB:PV06_05666"/>
<dbReference type="Gene3D" id="3.30.1020.10">
    <property type="entry name" value="Antioxidant, Horf6, Chain A, domain2"/>
    <property type="match status" value="1"/>
</dbReference>
<evidence type="ECO:0000256" key="2">
    <source>
        <dbReference type="ARBA" id="ARBA00022862"/>
    </source>
</evidence>
<reference evidence="9 10" key="1">
    <citation type="submission" date="2015-01" db="EMBL/GenBank/DDBJ databases">
        <title>The Genome Sequence of Exophiala oligosperma CBS72588.</title>
        <authorList>
            <consortium name="The Broad Institute Genomics Platform"/>
            <person name="Cuomo C."/>
            <person name="de Hoog S."/>
            <person name="Gorbushina A."/>
            <person name="Stielow B."/>
            <person name="Teixiera M."/>
            <person name="Abouelleil A."/>
            <person name="Chapman S.B."/>
            <person name="Priest M."/>
            <person name="Young S.K."/>
            <person name="Wortman J."/>
            <person name="Nusbaum C."/>
            <person name="Birren B."/>
        </authorList>
    </citation>
    <scope>NUCLEOTIDE SEQUENCE [LARGE SCALE GENOMIC DNA]</scope>
    <source>
        <strain evidence="9 10">CBS 72588</strain>
    </source>
</reference>
<comment type="similarity">
    <text evidence="5">Belongs to the peroxiredoxin family. Prx6 subfamily.</text>
</comment>
<dbReference type="PANTHER" id="PTHR43503:SF4">
    <property type="entry name" value="PEROXIREDOXIN-6"/>
    <property type="match status" value="1"/>
</dbReference>
<evidence type="ECO:0000259" key="8">
    <source>
        <dbReference type="PROSITE" id="PS51352"/>
    </source>
</evidence>
<keyword evidence="2 6" id="KW-0049">Antioxidant</keyword>
<dbReference type="PIRSF" id="PIRSF000239">
    <property type="entry name" value="AHPC"/>
    <property type="match status" value="1"/>
</dbReference>
<dbReference type="FunFam" id="3.30.1020.10:FF:000001">
    <property type="entry name" value="1-Cys peroxiredoxin"/>
    <property type="match status" value="1"/>
</dbReference>
<evidence type="ECO:0000313" key="10">
    <source>
        <dbReference type="Proteomes" id="UP000053342"/>
    </source>
</evidence>
<dbReference type="InterPro" id="IPR045020">
    <property type="entry name" value="PRX_1cys"/>
</dbReference>
<dbReference type="SUPFAM" id="SSF52833">
    <property type="entry name" value="Thioredoxin-like"/>
    <property type="match status" value="1"/>
</dbReference>
<sequence length="227" mass="25233">MADRPEPLRLGSIAPNFKAETTKGPIDFHEFIGDNWVVLFSHPEDFTPVCTTELGAFAKLEPEFAKRGCKLIGLSANTIDSHGDWIKDINEISGSNLQFPIIGDKNRQVALLYDMIDHQDATNVDSKGIAFTIRSVFIIDPKKTIRTILSYPASTGRNTAEVLRIVDSLQTGDKHKVTTPINWVPGDDVIVHPSVKTEQAKEIWPDMKIVKPYLRVTPLPKDKTTAA</sequence>
<keyword evidence="3 6" id="KW-0560">Oxidoreductase</keyword>
<dbReference type="EMBL" id="KN847336">
    <property type="protein sequence ID" value="KIW42082.1"/>
    <property type="molecule type" value="Genomic_DNA"/>
</dbReference>
<feature type="domain" description="Thioredoxin" evidence="8">
    <location>
        <begin position="8"/>
        <end position="171"/>
    </location>
</feature>
<dbReference type="InterPro" id="IPR000866">
    <property type="entry name" value="AhpC/TSA"/>
</dbReference>
<dbReference type="HOGENOM" id="CLU_042529_4_2_1"/>
<dbReference type="CDD" id="cd03016">
    <property type="entry name" value="PRX_1cys"/>
    <property type="match status" value="1"/>
</dbReference>
<keyword evidence="4 6" id="KW-0676">Redox-active center</keyword>
<dbReference type="PANTHER" id="PTHR43503">
    <property type="entry name" value="MCG48959-RELATED"/>
    <property type="match status" value="1"/>
</dbReference>
<protein>
    <recommendedName>
        <fullName evidence="8">Thioredoxin domain-containing protein</fullName>
    </recommendedName>
</protein>
<dbReference type="GO" id="GO:0005829">
    <property type="term" value="C:cytosol"/>
    <property type="evidence" value="ECO:0007669"/>
    <property type="project" value="TreeGrafter"/>
</dbReference>
<dbReference type="InterPro" id="IPR024706">
    <property type="entry name" value="Peroxiredoxin_AhpC-typ"/>
</dbReference>
<dbReference type="PROSITE" id="PS51352">
    <property type="entry name" value="THIOREDOXIN_2"/>
    <property type="match status" value="1"/>
</dbReference>
<gene>
    <name evidence="9" type="ORF">PV06_05666</name>
</gene>
<dbReference type="GO" id="GO:0051920">
    <property type="term" value="F:peroxiredoxin activity"/>
    <property type="evidence" value="ECO:0007669"/>
    <property type="project" value="InterPro"/>
</dbReference>
<dbReference type="AlphaFoldDB" id="A0A0D2BX65"/>
<dbReference type="GO" id="GO:0045454">
    <property type="term" value="P:cell redox homeostasis"/>
    <property type="evidence" value="ECO:0007669"/>
    <property type="project" value="TreeGrafter"/>
</dbReference>
<evidence type="ECO:0000256" key="6">
    <source>
        <dbReference type="PIRNR" id="PIRNR000239"/>
    </source>
</evidence>
<name>A0A0D2BX65_9EURO</name>
<feature type="active site" description="Cysteine sulfenic acid (-SOH) intermediate; for peroxidase activity" evidence="7">
    <location>
        <position position="50"/>
    </location>
</feature>
<evidence type="ECO:0000256" key="7">
    <source>
        <dbReference type="PIRSR" id="PIRSR000239-1"/>
    </source>
</evidence>
<dbReference type="STRING" id="215243.A0A0D2BX65"/>
<dbReference type="Gene3D" id="3.40.30.10">
    <property type="entry name" value="Glutaredoxin"/>
    <property type="match status" value="1"/>
</dbReference>
<dbReference type="InterPro" id="IPR036249">
    <property type="entry name" value="Thioredoxin-like_sf"/>
</dbReference>
<dbReference type="Pfam" id="PF00578">
    <property type="entry name" value="AhpC-TSA"/>
    <property type="match status" value="1"/>
</dbReference>
<dbReference type="FunFam" id="3.40.30.10:FF:000011">
    <property type="entry name" value="Peroxiredoxin PRX1"/>
    <property type="match status" value="1"/>
</dbReference>
<evidence type="ECO:0000256" key="3">
    <source>
        <dbReference type="ARBA" id="ARBA00023002"/>
    </source>
</evidence>
<dbReference type="InterPro" id="IPR019479">
    <property type="entry name" value="Peroxiredoxin_C"/>
</dbReference>
<evidence type="ECO:0000256" key="1">
    <source>
        <dbReference type="ARBA" id="ARBA00022559"/>
    </source>
</evidence>
<dbReference type="GO" id="GO:0034599">
    <property type="term" value="P:cellular response to oxidative stress"/>
    <property type="evidence" value="ECO:0007669"/>
    <property type="project" value="TreeGrafter"/>
</dbReference>
<dbReference type="RefSeq" id="XP_016262298.1">
    <property type="nucleotide sequence ID" value="XM_016406694.1"/>
</dbReference>
<evidence type="ECO:0000256" key="4">
    <source>
        <dbReference type="ARBA" id="ARBA00023284"/>
    </source>
</evidence>
<proteinExistence type="inferred from homology"/>
<keyword evidence="10" id="KW-1185">Reference proteome</keyword>
<evidence type="ECO:0000313" key="9">
    <source>
        <dbReference type="EMBL" id="KIW42082.1"/>
    </source>
</evidence>
<accession>A0A0D2BX65</accession>